<feature type="domain" description="PKS/mFAS DH" evidence="8">
    <location>
        <begin position="915"/>
        <end position="1230"/>
    </location>
</feature>
<dbReference type="Gene3D" id="3.40.47.10">
    <property type="match status" value="1"/>
</dbReference>
<dbReference type="GO" id="GO:0031177">
    <property type="term" value="F:phosphopantetheine binding"/>
    <property type="evidence" value="ECO:0007669"/>
    <property type="project" value="InterPro"/>
</dbReference>
<reference evidence="9" key="1">
    <citation type="journal article" date="2020" name="Stud. Mycol.">
        <title>101 Dothideomycetes genomes: a test case for predicting lifestyles and emergence of pathogens.</title>
        <authorList>
            <person name="Haridas S."/>
            <person name="Albert R."/>
            <person name="Binder M."/>
            <person name="Bloem J."/>
            <person name="Labutti K."/>
            <person name="Salamov A."/>
            <person name="Andreopoulos B."/>
            <person name="Baker S."/>
            <person name="Barry K."/>
            <person name="Bills G."/>
            <person name="Bluhm B."/>
            <person name="Cannon C."/>
            <person name="Castanera R."/>
            <person name="Culley D."/>
            <person name="Daum C."/>
            <person name="Ezra D."/>
            <person name="Gonzalez J."/>
            <person name="Henrissat B."/>
            <person name="Kuo A."/>
            <person name="Liang C."/>
            <person name="Lipzen A."/>
            <person name="Lutzoni F."/>
            <person name="Magnuson J."/>
            <person name="Mondo S."/>
            <person name="Nolan M."/>
            <person name="Ohm R."/>
            <person name="Pangilinan J."/>
            <person name="Park H.-J."/>
            <person name="Ramirez L."/>
            <person name="Alfaro M."/>
            <person name="Sun H."/>
            <person name="Tritt A."/>
            <person name="Yoshinaga Y."/>
            <person name="Zwiers L.-H."/>
            <person name="Turgeon B."/>
            <person name="Goodwin S."/>
            <person name="Spatafora J."/>
            <person name="Crous P."/>
            <person name="Grigoriev I."/>
        </authorList>
    </citation>
    <scope>NUCLEOTIDE SEQUENCE</scope>
    <source>
        <strain evidence="9">CBS 175.79</strain>
    </source>
</reference>
<dbReference type="InterPro" id="IPR056501">
    <property type="entry name" value="NAD-bd_HRPKS_sdrA"/>
</dbReference>
<dbReference type="Gene3D" id="3.40.366.10">
    <property type="entry name" value="Malonyl-Coenzyme A Acyl Carrier Protein, domain 2"/>
    <property type="match status" value="1"/>
</dbReference>
<dbReference type="InterPro" id="IPR016036">
    <property type="entry name" value="Malonyl_transacylase_ACP-bd"/>
</dbReference>
<dbReference type="Pfam" id="PF23114">
    <property type="entry name" value="NAD-bd_HRPKS_sdrA"/>
    <property type="match status" value="1"/>
</dbReference>
<feature type="domain" description="Carrier" evidence="6">
    <location>
        <begin position="2082"/>
        <end position="2159"/>
    </location>
</feature>
<dbReference type="GO" id="GO:0016491">
    <property type="term" value="F:oxidoreductase activity"/>
    <property type="evidence" value="ECO:0007669"/>
    <property type="project" value="InterPro"/>
</dbReference>
<dbReference type="InterPro" id="IPR042104">
    <property type="entry name" value="PKS_dehydratase_sf"/>
</dbReference>
<dbReference type="InterPro" id="IPR049900">
    <property type="entry name" value="PKS_mFAS_DH"/>
</dbReference>
<gene>
    <name evidence="9" type="ORF">BU24DRAFT_474772</name>
</gene>
<dbReference type="InterPro" id="IPR018201">
    <property type="entry name" value="Ketoacyl_synth_AS"/>
</dbReference>
<keyword evidence="10" id="KW-1185">Reference proteome</keyword>
<comment type="caution">
    <text evidence="5">Lacks conserved residue(s) required for the propagation of feature annotation.</text>
</comment>
<keyword evidence="2" id="KW-0597">Phosphoprotein</keyword>
<dbReference type="Pfam" id="PF08659">
    <property type="entry name" value="KR"/>
    <property type="match status" value="1"/>
</dbReference>
<dbReference type="PROSITE" id="PS52019">
    <property type="entry name" value="PKS_MFAS_DH"/>
    <property type="match status" value="1"/>
</dbReference>
<evidence type="ECO:0000256" key="1">
    <source>
        <dbReference type="ARBA" id="ARBA00022450"/>
    </source>
</evidence>
<dbReference type="InterPro" id="IPR050091">
    <property type="entry name" value="PKS_NRPS_Biosynth_Enz"/>
</dbReference>
<feature type="region of interest" description="N-terminal hotdog fold" evidence="5">
    <location>
        <begin position="915"/>
        <end position="1046"/>
    </location>
</feature>
<dbReference type="InterPro" id="IPR014043">
    <property type="entry name" value="Acyl_transferase_dom"/>
</dbReference>
<evidence type="ECO:0000313" key="10">
    <source>
        <dbReference type="Proteomes" id="UP000799778"/>
    </source>
</evidence>
<dbReference type="Gene3D" id="3.40.50.11460">
    <property type="match status" value="1"/>
</dbReference>
<evidence type="ECO:0000256" key="5">
    <source>
        <dbReference type="PROSITE-ProRule" id="PRU01363"/>
    </source>
</evidence>
<dbReference type="InterPro" id="IPR013154">
    <property type="entry name" value="ADH-like_N"/>
</dbReference>
<dbReference type="CDD" id="cd00833">
    <property type="entry name" value="PKS"/>
    <property type="match status" value="1"/>
</dbReference>
<evidence type="ECO:0000313" key="9">
    <source>
        <dbReference type="EMBL" id="KAF2008794.1"/>
    </source>
</evidence>
<evidence type="ECO:0000259" key="7">
    <source>
        <dbReference type="PROSITE" id="PS52004"/>
    </source>
</evidence>
<proteinExistence type="predicted"/>
<dbReference type="InterPro" id="IPR001227">
    <property type="entry name" value="Ac_transferase_dom_sf"/>
</dbReference>
<dbReference type="InterPro" id="IPR020807">
    <property type="entry name" value="PKS_DH"/>
</dbReference>
<dbReference type="InterPro" id="IPR014030">
    <property type="entry name" value="Ketoacyl_synth_N"/>
</dbReference>
<dbReference type="GO" id="GO:0004315">
    <property type="term" value="F:3-oxoacyl-[acyl-carrier-protein] synthase activity"/>
    <property type="evidence" value="ECO:0007669"/>
    <property type="project" value="InterPro"/>
</dbReference>
<evidence type="ECO:0000256" key="3">
    <source>
        <dbReference type="ARBA" id="ARBA00022679"/>
    </source>
</evidence>
<dbReference type="Pfam" id="PF14765">
    <property type="entry name" value="PS-DH"/>
    <property type="match status" value="1"/>
</dbReference>
<organism evidence="9 10">
    <name type="scientific">Aaosphaeria arxii CBS 175.79</name>
    <dbReference type="NCBI Taxonomy" id="1450172"/>
    <lineage>
        <taxon>Eukaryota</taxon>
        <taxon>Fungi</taxon>
        <taxon>Dikarya</taxon>
        <taxon>Ascomycota</taxon>
        <taxon>Pezizomycotina</taxon>
        <taxon>Dothideomycetes</taxon>
        <taxon>Pleosporomycetidae</taxon>
        <taxon>Pleosporales</taxon>
        <taxon>Pleosporales incertae sedis</taxon>
        <taxon>Aaosphaeria</taxon>
    </lineage>
</organism>
<dbReference type="Pfam" id="PF08240">
    <property type="entry name" value="ADH_N"/>
    <property type="match status" value="1"/>
</dbReference>
<dbReference type="Pfam" id="PF00109">
    <property type="entry name" value="ketoacyl-synt"/>
    <property type="match status" value="1"/>
</dbReference>
<feature type="domain" description="Ketosynthase family 3 (KS3)" evidence="7">
    <location>
        <begin position="1"/>
        <end position="424"/>
    </location>
</feature>
<evidence type="ECO:0000256" key="2">
    <source>
        <dbReference type="ARBA" id="ARBA00022553"/>
    </source>
</evidence>
<dbReference type="InterPro" id="IPR032821">
    <property type="entry name" value="PKS_assoc"/>
</dbReference>
<dbReference type="PANTHER" id="PTHR43775:SF13">
    <property type="entry name" value="POLYKETIDE SYNTHASE 1"/>
    <property type="match status" value="1"/>
</dbReference>
<dbReference type="PANTHER" id="PTHR43775">
    <property type="entry name" value="FATTY ACID SYNTHASE"/>
    <property type="match status" value="1"/>
</dbReference>
<dbReference type="PROSITE" id="PS50075">
    <property type="entry name" value="CARRIER"/>
    <property type="match status" value="1"/>
</dbReference>
<dbReference type="CDD" id="cd05195">
    <property type="entry name" value="enoyl_red"/>
    <property type="match status" value="1"/>
</dbReference>
<dbReference type="Gene3D" id="3.40.50.720">
    <property type="entry name" value="NAD(P)-binding Rossmann-like Domain"/>
    <property type="match status" value="2"/>
</dbReference>
<dbReference type="InterPro" id="IPR014031">
    <property type="entry name" value="Ketoacyl_synth_C"/>
</dbReference>
<feature type="region of interest" description="C-terminal hotdog fold" evidence="5">
    <location>
        <begin position="1073"/>
        <end position="1230"/>
    </location>
</feature>
<dbReference type="GO" id="GO:0044550">
    <property type="term" value="P:secondary metabolite biosynthetic process"/>
    <property type="evidence" value="ECO:0007669"/>
    <property type="project" value="UniProtKB-ARBA"/>
</dbReference>
<dbReference type="OrthoDB" id="329835at2759"/>
<evidence type="ECO:0000259" key="8">
    <source>
        <dbReference type="PROSITE" id="PS52019"/>
    </source>
</evidence>
<dbReference type="InterPro" id="IPR020841">
    <property type="entry name" value="PKS_Beta-ketoAc_synthase_dom"/>
</dbReference>
<dbReference type="PROSITE" id="PS00606">
    <property type="entry name" value="KS3_1"/>
    <property type="match status" value="1"/>
</dbReference>
<dbReference type="Pfam" id="PF21089">
    <property type="entry name" value="PKS_DH_N"/>
    <property type="match status" value="1"/>
</dbReference>
<dbReference type="FunFam" id="3.40.366.10:FF:000002">
    <property type="entry name" value="Probable polyketide synthase 2"/>
    <property type="match status" value="1"/>
</dbReference>
<dbReference type="EMBL" id="ML978081">
    <property type="protein sequence ID" value="KAF2008794.1"/>
    <property type="molecule type" value="Genomic_DNA"/>
</dbReference>
<dbReference type="SMART" id="SM00827">
    <property type="entry name" value="PKS_AT"/>
    <property type="match status" value="1"/>
</dbReference>
<dbReference type="GeneID" id="54290263"/>
<dbReference type="SUPFAM" id="SSF53901">
    <property type="entry name" value="Thiolase-like"/>
    <property type="match status" value="1"/>
</dbReference>
<sequence>MPIAVIGIAVRAGAASTADEFFEMISRGRSSWSPEIPPERFNNASFYHPNAGKLGSVNTNGGSFIQQDITKFDAPFFSITELEATSMDPQQRILLECAYEALDSAGVPKHDTVGKDFGVFIGAGSPEYEFDLFRDSETQPMFQATGNHLAMQSNKISHFFDWRGPSVTMDTACSSSLTAVHFGCQSLRNRESSVVLVGGCNLNIIPEYFINYSTSRLLGDSGKCFSFDARGTGYGRGEGCGMLLLKPLDQALRDNDCVRAIVAASGVNQDGYTPGITMPNGESQEKLVRSIYKNAGLDPTFTGYVEAHGTGTRVGDPIEVTALHNVFNEGRTKKNPLFLGSVKSNIGHLESASGILAMIKTTVMLDRGFILPNYDFKVGNPRIPFDDWGLKVPVRQLPWPRGKRFASVNNFGFGGTNAHIVMERPPMRQNHNNGAASSKEAPRKRLFILSAADKAACISMMSNLGVYLEQRPEMFQRDLMSKVAYTLGQRRSLLPWRVAIPASESFELVERISNGTIKPVKETGHPIRVGFVCTGQGAQWWAMGKELYSSYPVFQETIDVASQTLQGIGAQYDLIEELNLDEKTTRINQAHISQPSCTAIQLAIIDLLRSWGVTPAAVVGHSSGEIAAAYAAGILSVESAMIIAHHRGRLIPVLKERHPYLDGSMLAIGCGYEDVEDTLSSITNGKARIACYNSPQSLTISGDSSAIAEIQQKMEEKQIFNRKLLIETAYHSHHMDLIAEDYMSSIQSLPQPKSSDVRFFSSLTGKEALHSDFDSSYWVRNLTSPVRFAQACAKLVAPTEDFATGVDVLVEIGPHSALQGPVKQILKAVGGATAKLSYAPTLVRKRHAVDTMLELASSLFCKGSELNFAKINFPTSSTMPGLLVDLPKYPWNHSTTYWHESRISHTHKNRKFPRHDLLGSTANYSNELEPIWRNIVRLDDIPWLRDHKIQGLTIFPISAFVAMSVEAVAQLATTRGIDAEQIDIYDLNVHTPLMMPDDQVELTTSFRPSKEGSEKTTYSFIIHSHSNSKGWTENCTGTITIKTNEVDVLDTETRSGHSLARLNDMIEHTREVDSSIEGTNLYDTLSQLGVTYGPAFQGIENCCATDQCAAATITVTDTASQMPERTETGSTIHPSLLEQLVQMYWPILGVGRRTLNTICLPSSIKKITVYPKVLRSVKNPGKILQAYCTSPMPLSTERTSQASMLAVTEKEIAISIEDLTIAPLPTSDMGETEETARDLCFKQIWEPILDGVNIDCHGRPVLIIHGQTMSQKTLALFLAASIQSRGGANVEMGQLDLIDPTGKVCICLTELDHSILSNVTEKTLSSLQKLVQNAHSLLWVTRGAYGQANGNPTSNMVSGFSRAIRSESMFKFATLDLDADQPLDTISATTAIIQVLSAVIDATTIANVELEFQERKGRFWTPRIVKDEIVNDYVHKQSYPPAVEETTFGDPRRALKLADPTPNSLDSLHFVDDPSLTQDLLANQVEIEVKSVGISLMDAHIYSGRINNSSIGQECSGIVRRVGKDVRDIAVGNRVAAVATGSVATSVRTDSSFVLKLPDDVSFQQAANLPLAQCVARYSLFDLAHLDENDLILILNGAGATGQAAITLAQNIGSTIFVTVSTSKDKVLLRDAYGLPGDHILSSQDDQLWHSIRRISTNRRVDVVLGIENDPKLMQSGLECLAKFGRFIHVKSSDAPKKAHVDLTALDSNAALLSCDIHSIAKDRPRVIQRLIREISRSLRQGKICETHGSDVSSISVMSQALKQVQSSSTESRTVITLNNEDTIKATPSKREDKLFKEDATYILIGGTGGLGRGMTRWMAKKGAKNIVLLSRTGSVTGSVKILVDDMMAVGVNVVVQSCDVAKRASVDSFMCKGLVGLPPVRGIIHGAMTLRDTLFDKMVLNDWIDVIESKVQGVWNFHNAFQSVPLDFFIVYSSSAAAMGGRGQAAYAAANSFLDAFAQYRRALGMPCASLGPTAVMDAGYIFENAEMWKDVQRNIGDNYIYEAEVFSLLESILDGTASRSCNDHIITGVSLDPTNLPFWATDAKYKHLRLEAEATAALLNNGAKTVSWNATFKAAATATDAEQVVCNGLVEKIAKTLGLDLEEVDPTRNLSSYSLDSLTAIDVRNFITREFESALQVLELLASGTIATLAKNVCAKSKIQKASA</sequence>
<dbReference type="GO" id="GO:0004312">
    <property type="term" value="F:fatty acid synthase activity"/>
    <property type="evidence" value="ECO:0007669"/>
    <property type="project" value="TreeGrafter"/>
</dbReference>
<dbReference type="Gene3D" id="1.10.1200.10">
    <property type="entry name" value="ACP-like"/>
    <property type="match status" value="1"/>
</dbReference>
<name>A0A6A5X7N4_9PLEO</name>
<dbReference type="Pfam" id="PF02801">
    <property type="entry name" value="Ketoacyl-synt_C"/>
    <property type="match status" value="1"/>
</dbReference>
<dbReference type="InterPro" id="IPR049551">
    <property type="entry name" value="PKS_DH_C"/>
</dbReference>
<accession>A0A6A5X7N4</accession>
<dbReference type="InterPro" id="IPR011032">
    <property type="entry name" value="GroES-like_sf"/>
</dbReference>
<keyword evidence="3" id="KW-0808">Transferase</keyword>
<dbReference type="Gene3D" id="3.90.180.10">
    <property type="entry name" value="Medium-chain alcohol dehydrogenases, catalytic domain"/>
    <property type="match status" value="1"/>
</dbReference>
<dbReference type="RefSeq" id="XP_033377133.1">
    <property type="nucleotide sequence ID" value="XM_033532866.1"/>
</dbReference>
<keyword evidence="1" id="KW-0596">Phosphopantetheine</keyword>
<dbReference type="Pfam" id="PF16197">
    <property type="entry name" value="KAsynt_C_assoc"/>
    <property type="match status" value="1"/>
</dbReference>
<dbReference type="SMART" id="SM00829">
    <property type="entry name" value="PKS_ER"/>
    <property type="match status" value="1"/>
</dbReference>
<dbReference type="InterPro" id="IPR057326">
    <property type="entry name" value="KR_dom"/>
</dbReference>
<dbReference type="InterPro" id="IPR020843">
    <property type="entry name" value="ER"/>
</dbReference>
<dbReference type="SMART" id="SM00825">
    <property type="entry name" value="PKS_KS"/>
    <property type="match status" value="1"/>
</dbReference>
<protein>
    <submittedName>
        <fullName evidence="9">Putative polyketide synthase</fullName>
    </submittedName>
</protein>
<dbReference type="InterPro" id="IPR016039">
    <property type="entry name" value="Thiolase-like"/>
</dbReference>
<dbReference type="Pfam" id="PF23297">
    <property type="entry name" value="ACP_SdgA_C"/>
    <property type="match status" value="1"/>
</dbReference>
<dbReference type="InterPro" id="IPR036291">
    <property type="entry name" value="NAD(P)-bd_dom_sf"/>
</dbReference>
<dbReference type="Gene3D" id="3.10.129.110">
    <property type="entry name" value="Polyketide synthase dehydratase"/>
    <property type="match status" value="1"/>
</dbReference>
<evidence type="ECO:0000256" key="4">
    <source>
        <dbReference type="ARBA" id="ARBA00023268"/>
    </source>
</evidence>
<dbReference type="SUPFAM" id="SSF50129">
    <property type="entry name" value="GroES-like"/>
    <property type="match status" value="1"/>
</dbReference>
<dbReference type="InterPro" id="IPR009081">
    <property type="entry name" value="PP-bd_ACP"/>
</dbReference>
<dbReference type="InterPro" id="IPR020806">
    <property type="entry name" value="PKS_PP-bd"/>
</dbReference>
<dbReference type="SUPFAM" id="SSF55048">
    <property type="entry name" value="Probable ACP-binding domain of malonyl-CoA ACP transacylase"/>
    <property type="match status" value="1"/>
</dbReference>
<dbReference type="PROSITE" id="PS52004">
    <property type="entry name" value="KS3_2"/>
    <property type="match status" value="1"/>
</dbReference>
<dbReference type="GO" id="GO:0006633">
    <property type="term" value="P:fatty acid biosynthetic process"/>
    <property type="evidence" value="ECO:0007669"/>
    <property type="project" value="InterPro"/>
</dbReference>
<dbReference type="SUPFAM" id="SSF51735">
    <property type="entry name" value="NAD(P)-binding Rossmann-fold domains"/>
    <property type="match status" value="2"/>
</dbReference>
<dbReference type="SMART" id="SM00822">
    <property type="entry name" value="PKS_KR"/>
    <property type="match status" value="1"/>
</dbReference>
<dbReference type="Proteomes" id="UP000799778">
    <property type="component" value="Unassembled WGS sequence"/>
</dbReference>
<dbReference type="InterPro" id="IPR036736">
    <property type="entry name" value="ACP-like_sf"/>
</dbReference>
<dbReference type="SUPFAM" id="SSF52151">
    <property type="entry name" value="FabD/lysophospholipase-like"/>
    <property type="match status" value="1"/>
</dbReference>
<dbReference type="InterPro" id="IPR013968">
    <property type="entry name" value="PKS_KR"/>
</dbReference>
<dbReference type="InterPro" id="IPR049552">
    <property type="entry name" value="PKS_DH_N"/>
</dbReference>
<dbReference type="SMART" id="SM00823">
    <property type="entry name" value="PKS_PP"/>
    <property type="match status" value="1"/>
</dbReference>
<dbReference type="SUPFAM" id="SSF47336">
    <property type="entry name" value="ACP-like"/>
    <property type="match status" value="1"/>
</dbReference>
<keyword evidence="4" id="KW-0511">Multifunctional enzyme</keyword>
<evidence type="ECO:0000259" key="6">
    <source>
        <dbReference type="PROSITE" id="PS50075"/>
    </source>
</evidence>
<dbReference type="SMART" id="SM00826">
    <property type="entry name" value="PKS_DH"/>
    <property type="match status" value="1"/>
</dbReference>
<dbReference type="InterPro" id="IPR016035">
    <property type="entry name" value="Acyl_Trfase/lysoPLipase"/>
</dbReference>
<dbReference type="Pfam" id="PF00698">
    <property type="entry name" value="Acyl_transf_1"/>
    <property type="match status" value="1"/>
</dbReference>